<organism evidence="1 2">
    <name type="scientific">Gossypium stocksii</name>
    <dbReference type="NCBI Taxonomy" id="47602"/>
    <lineage>
        <taxon>Eukaryota</taxon>
        <taxon>Viridiplantae</taxon>
        <taxon>Streptophyta</taxon>
        <taxon>Embryophyta</taxon>
        <taxon>Tracheophyta</taxon>
        <taxon>Spermatophyta</taxon>
        <taxon>Magnoliopsida</taxon>
        <taxon>eudicotyledons</taxon>
        <taxon>Gunneridae</taxon>
        <taxon>Pentapetalae</taxon>
        <taxon>rosids</taxon>
        <taxon>malvids</taxon>
        <taxon>Malvales</taxon>
        <taxon>Malvaceae</taxon>
        <taxon>Malvoideae</taxon>
        <taxon>Gossypium</taxon>
    </lineage>
</organism>
<keyword evidence="2" id="KW-1185">Reference proteome</keyword>
<dbReference type="EMBL" id="JAIQCV010000005">
    <property type="protein sequence ID" value="KAH1097552.1"/>
    <property type="molecule type" value="Genomic_DNA"/>
</dbReference>
<dbReference type="OrthoDB" id="10577924at2759"/>
<accession>A0A9D4A9Y5</accession>
<evidence type="ECO:0000313" key="1">
    <source>
        <dbReference type="EMBL" id="KAH1097552.1"/>
    </source>
</evidence>
<proteinExistence type="predicted"/>
<name>A0A9D4A9Y5_9ROSI</name>
<evidence type="ECO:0000313" key="2">
    <source>
        <dbReference type="Proteomes" id="UP000828251"/>
    </source>
</evidence>
<protein>
    <submittedName>
        <fullName evidence="1">Uncharacterized protein</fullName>
    </submittedName>
</protein>
<reference evidence="1 2" key="1">
    <citation type="journal article" date="2021" name="Plant Biotechnol. J.">
        <title>Multi-omics assisted identification of the key and species-specific regulatory components of drought-tolerant mechanisms in Gossypium stocksii.</title>
        <authorList>
            <person name="Yu D."/>
            <person name="Ke L."/>
            <person name="Zhang D."/>
            <person name="Wu Y."/>
            <person name="Sun Y."/>
            <person name="Mei J."/>
            <person name="Sun J."/>
            <person name="Sun Y."/>
        </authorList>
    </citation>
    <scope>NUCLEOTIDE SEQUENCE [LARGE SCALE GENOMIC DNA]</scope>
    <source>
        <strain evidence="2">cv. E1</strain>
        <tissue evidence="1">Leaf</tissue>
    </source>
</reference>
<sequence length="103" mass="12163">MSPRQTKQTRSQLNPPLPLAVVLKRFTNKEVENYFMSIQGQMFILEHGFNPTTSLCNEIWDLVYYHGWFNFCLVPKPTVVILVVLEFYENLKVYVETAYQLKD</sequence>
<dbReference type="AlphaFoldDB" id="A0A9D4A9Y5"/>
<dbReference type="Proteomes" id="UP000828251">
    <property type="component" value="Unassembled WGS sequence"/>
</dbReference>
<comment type="caution">
    <text evidence="1">The sequence shown here is derived from an EMBL/GenBank/DDBJ whole genome shotgun (WGS) entry which is preliminary data.</text>
</comment>
<gene>
    <name evidence="1" type="ORF">J1N35_014473</name>
</gene>